<organism evidence="1 2">
    <name type="scientific">Malaciobacter mytili LMG 24559</name>
    <dbReference type="NCBI Taxonomy" id="1032238"/>
    <lineage>
        <taxon>Bacteria</taxon>
        <taxon>Pseudomonadati</taxon>
        <taxon>Campylobacterota</taxon>
        <taxon>Epsilonproteobacteria</taxon>
        <taxon>Campylobacterales</taxon>
        <taxon>Arcobacteraceae</taxon>
        <taxon>Malaciobacter</taxon>
    </lineage>
</organism>
<proteinExistence type="predicted"/>
<comment type="caution">
    <text evidence="1">The sequence shown here is derived from an EMBL/GenBank/DDBJ whole genome shotgun (WGS) entry which is preliminary data.</text>
</comment>
<dbReference type="Proteomes" id="UP000290092">
    <property type="component" value="Unassembled WGS sequence"/>
</dbReference>
<evidence type="ECO:0000313" key="2">
    <source>
        <dbReference type="Proteomes" id="UP000290092"/>
    </source>
</evidence>
<name>A0AAX2AED9_9BACT</name>
<dbReference type="AlphaFoldDB" id="A0AAX2AED9"/>
<gene>
    <name evidence="1" type="ORF">CP985_09020</name>
</gene>
<reference evidence="1 2" key="1">
    <citation type="submission" date="2017-09" db="EMBL/GenBank/DDBJ databases">
        <title>Genomics of the genus Arcobacter.</title>
        <authorList>
            <person name="Perez-Cataluna A."/>
            <person name="Figueras M.J."/>
            <person name="Salas-Masso N."/>
        </authorList>
    </citation>
    <scope>NUCLEOTIDE SEQUENCE [LARGE SCALE GENOMIC DNA]</scope>
    <source>
        <strain evidence="1 2">CECT 7386</strain>
    </source>
</reference>
<keyword evidence="2" id="KW-1185">Reference proteome</keyword>
<evidence type="ECO:0000313" key="1">
    <source>
        <dbReference type="EMBL" id="RXK15382.1"/>
    </source>
</evidence>
<dbReference type="RefSeq" id="WP_114842180.1">
    <property type="nucleotide sequence ID" value="NZ_CP031219.1"/>
</dbReference>
<sequence>MKKYFLVFIFIFTFGFSESSTSFTYKQIQSFNNPFYIVDGYIKLNKIAGFANGKYIFNSSNIKKIDKNLYKVTIEFKKKKKYLKFKHKEIFFILYDKNRFWIKYKNRIYKHHLFIKKAINHNNKHIYKEKRSRLKLKIDKLYLLIAFKNII</sequence>
<dbReference type="KEGG" id="amyt:AMYT_1767"/>
<protein>
    <submittedName>
        <fullName evidence="1">Uncharacterized protein</fullName>
    </submittedName>
</protein>
<dbReference type="EMBL" id="NXID01000030">
    <property type="protein sequence ID" value="RXK15382.1"/>
    <property type="molecule type" value="Genomic_DNA"/>
</dbReference>
<accession>A0AAX2AED9</accession>